<evidence type="ECO:0000313" key="9">
    <source>
        <dbReference type="Proteomes" id="UP000230407"/>
    </source>
</evidence>
<organism evidence="8 9">
    <name type="scientific">Streptomyces carminius</name>
    <dbReference type="NCBI Taxonomy" id="2665496"/>
    <lineage>
        <taxon>Bacteria</taxon>
        <taxon>Bacillati</taxon>
        <taxon>Actinomycetota</taxon>
        <taxon>Actinomycetes</taxon>
        <taxon>Kitasatosporales</taxon>
        <taxon>Streptomycetaceae</taxon>
        <taxon>Streptomyces</taxon>
    </lineage>
</organism>
<accession>A0A2M8LSH5</accession>
<dbReference type="GO" id="GO:0030170">
    <property type="term" value="F:pyridoxal phosphate binding"/>
    <property type="evidence" value="ECO:0007669"/>
    <property type="project" value="TreeGrafter"/>
</dbReference>
<keyword evidence="4 6" id="KW-0663">Pyridoxal phosphate</keyword>
<reference evidence="8 9" key="1">
    <citation type="submission" date="2017-11" db="EMBL/GenBank/DDBJ databases">
        <title>Streptomyces carmine sp. nov., a novel actinomycete isolated from Sophora alopecuroides in Xinjiang, China.</title>
        <authorList>
            <person name="Wang Y."/>
            <person name="Luo X."/>
            <person name="Wan C."/>
            <person name="Zhang L."/>
        </authorList>
    </citation>
    <scope>NUCLEOTIDE SEQUENCE [LARGE SCALE GENOMIC DNA]</scope>
    <source>
        <strain evidence="8 9">TRM SA0054</strain>
    </source>
</reference>
<sequence length="454" mass="48899">MVMTRLRTARLAIDGGAPVRDPHTPWPTWPQPADGAVEELTAVLHSGRWAISSPRRGELAERRFAAMFAEYTGTRHCVPTDHGSSALVIALESLGLPHGEHVIVPALTWTATATAVFRAGLVPVLADVDPWTGCLHPDTLDPDVDARALIAVHWACVMADVPALSAAVAPRGVTVVEDAAQAHGARWQGRPAGSLGRLGCFSMQHSKVLTSGEGGAVVTDDDTLAPVLEELRADSRRYGPHRRERVLELVETASMMGSNFCLGEFAAALLCAQLGLLDRQHAVRNRNYERLSGLLAGIPGVRLLRRPPAQDRLSMYEVPIVFDPLPPTADNTWVAHALSAELGTRVYTPRTPLPRSPLLRPWTKPAIAPLSERFTEVHRGRTYPGAEYLAGHAVLLHHSAFLGEGQDMEDIANAVAKVAAGPRPCGARTHRTANTDGTDREAFVAPEAETDGHD</sequence>
<evidence type="ECO:0000256" key="1">
    <source>
        <dbReference type="ARBA" id="ARBA00001933"/>
    </source>
</evidence>
<dbReference type="InterPro" id="IPR015422">
    <property type="entry name" value="PyrdxlP-dep_Trfase_small"/>
</dbReference>
<protein>
    <submittedName>
        <fullName evidence="8">Glutamine--scyllo-inositol aminotransferase</fullName>
    </submittedName>
</protein>
<evidence type="ECO:0000313" key="8">
    <source>
        <dbReference type="EMBL" id="PJE94888.1"/>
    </source>
</evidence>
<gene>
    <name evidence="8" type="ORF">CUT44_24705</name>
</gene>
<dbReference type="Pfam" id="PF01041">
    <property type="entry name" value="DegT_DnrJ_EryC1"/>
    <property type="match status" value="1"/>
</dbReference>
<dbReference type="InterPro" id="IPR000653">
    <property type="entry name" value="DegT/StrS_aminotransferase"/>
</dbReference>
<name>A0A2M8LSH5_9ACTN</name>
<proteinExistence type="inferred from homology"/>
<dbReference type="SUPFAM" id="SSF53383">
    <property type="entry name" value="PLP-dependent transferases"/>
    <property type="match status" value="1"/>
</dbReference>
<dbReference type="PANTHER" id="PTHR30244:SF34">
    <property type="entry name" value="DTDP-4-AMINO-4,6-DIDEOXYGALACTOSE TRANSAMINASE"/>
    <property type="match status" value="1"/>
</dbReference>
<evidence type="ECO:0000256" key="2">
    <source>
        <dbReference type="ARBA" id="ARBA00022576"/>
    </source>
</evidence>
<dbReference type="Gene3D" id="3.40.640.10">
    <property type="entry name" value="Type I PLP-dependent aspartate aminotransferase-like (Major domain)"/>
    <property type="match status" value="1"/>
</dbReference>
<evidence type="ECO:0000256" key="6">
    <source>
        <dbReference type="RuleBase" id="RU004508"/>
    </source>
</evidence>
<dbReference type="GO" id="GO:0000271">
    <property type="term" value="P:polysaccharide biosynthetic process"/>
    <property type="evidence" value="ECO:0007669"/>
    <property type="project" value="TreeGrafter"/>
</dbReference>
<dbReference type="InterPro" id="IPR015424">
    <property type="entry name" value="PyrdxlP-dep_Trfase"/>
</dbReference>
<dbReference type="InterPro" id="IPR015421">
    <property type="entry name" value="PyrdxlP-dep_Trfase_major"/>
</dbReference>
<dbReference type="Proteomes" id="UP000230407">
    <property type="component" value="Unassembled WGS sequence"/>
</dbReference>
<dbReference type="AlphaFoldDB" id="A0A2M8LSH5"/>
<evidence type="ECO:0000256" key="7">
    <source>
        <dbReference type="SAM" id="MobiDB-lite"/>
    </source>
</evidence>
<comment type="cofactor">
    <cofactor evidence="1">
        <name>pyridoxal 5'-phosphate</name>
        <dbReference type="ChEBI" id="CHEBI:597326"/>
    </cofactor>
</comment>
<evidence type="ECO:0000256" key="3">
    <source>
        <dbReference type="ARBA" id="ARBA00022679"/>
    </source>
</evidence>
<keyword evidence="9" id="KW-1185">Reference proteome</keyword>
<dbReference type="EMBL" id="PGGW01000067">
    <property type="protein sequence ID" value="PJE94888.1"/>
    <property type="molecule type" value="Genomic_DNA"/>
</dbReference>
<evidence type="ECO:0000256" key="4">
    <source>
        <dbReference type="ARBA" id="ARBA00022898"/>
    </source>
</evidence>
<dbReference type="PANTHER" id="PTHR30244">
    <property type="entry name" value="TRANSAMINASE"/>
    <property type="match status" value="1"/>
</dbReference>
<comment type="similarity">
    <text evidence="5">Belongs to the DegT/DnrJ/EryC1 family. L-glutamine:2-deoxy-scyllo-inosose/scyllo-inosose aminotransferase subfamily.</text>
</comment>
<keyword evidence="2 8" id="KW-0032">Aminotransferase</keyword>
<keyword evidence="3 8" id="KW-0808">Transferase</keyword>
<feature type="region of interest" description="Disordered" evidence="7">
    <location>
        <begin position="424"/>
        <end position="454"/>
    </location>
</feature>
<dbReference type="Gene3D" id="3.90.1150.10">
    <property type="entry name" value="Aspartate Aminotransferase, domain 1"/>
    <property type="match status" value="1"/>
</dbReference>
<evidence type="ECO:0000256" key="5">
    <source>
        <dbReference type="ARBA" id="ARBA00038398"/>
    </source>
</evidence>
<comment type="caution">
    <text evidence="8">The sequence shown here is derived from an EMBL/GenBank/DDBJ whole genome shotgun (WGS) entry which is preliminary data.</text>
</comment>
<dbReference type="GO" id="GO:0008483">
    <property type="term" value="F:transaminase activity"/>
    <property type="evidence" value="ECO:0007669"/>
    <property type="project" value="UniProtKB-KW"/>
</dbReference>